<dbReference type="InterPro" id="IPR029058">
    <property type="entry name" value="AB_hydrolase_fold"/>
</dbReference>
<evidence type="ECO:0000256" key="3">
    <source>
        <dbReference type="RuleBase" id="RU361235"/>
    </source>
</evidence>
<comment type="similarity">
    <text evidence="1 3">Belongs to the type-B carboxylesterase/lipase family.</text>
</comment>
<feature type="region of interest" description="Disordered" evidence="4">
    <location>
        <begin position="1"/>
        <end position="42"/>
    </location>
</feature>
<keyword evidence="5" id="KW-1133">Transmembrane helix</keyword>
<feature type="transmembrane region" description="Helical" evidence="5">
    <location>
        <begin position="87"/>
        <end position="112"/>
    </location>
</feature>
<feature type="compositionally biased region" description="Basic and acidic residues" evidence="4">
    <location>
        <begin position="168"/>
        <end position="179"/>
    </location>
</feature>
<dbReference type="InterPro" id="IPR019819">
    <property type="entry name" value="Carboxylesterase_B_CS"/>
</dbReference>
<dbReference type="InterPro" id="IPR050309">
    <property type="entry name" value="Type-B_Carboxylest/Lipase"/>
</dbReference>
<evidence type="ECO:0000259" key="6">
    <source>
        <dbReference type="Pfam" id="PF00135"/>
    </source>
</evidence>
<name>A0A383UVI7_BLUHO</name>
<dbReference type="InterPro" id="IPR002018">
    <property type="entry name" value="CarbesteraseB"/>
</dbReference>
<dbReference type="VEuPathDB" id="FungiDB:BLGHR1_14162"/>
<evidence type="ECO:0000256" key="2">
    <source>
        <dbReference type="ARBA" id="ARBA00022801"/>
    </source>
</evidence>
<dbReference type="EC" id="3.1.1.-" evidence="3"/>
<reference evidence="7 8" key="1">
    <citation type="submission" date="2017-11" db="EMBL/GenBank/DDBJ databases">
        <authorList>
            <person name="Kracher B."/>
        </authorList>
    </citation>
    <scope>NUCLEOTIDE SEQUENCE [LARGE SCALE GENOMIC DNA]</scope>
    <source>
        <strain evidence="7 8">RACE1</strain>
    </source>
</reference>
<dbReference type="Gene3D" id="3.40.50.1820">
    <property type="entry name" value="alpha/beta hydrolase"/>
    <property type="match status" value="1"/>
</dbReference>
<dbReference type="SUPFAM" id="SSF53474">
    <property type="entry name" value="alpha/beta-Hydrolases"/>
    <property type="match status" value="1"/>
</dbReference>
<dbReference type="PROSITE" id="PS00122">
    <property type="entry name" value="CARBOXYLESTERASE_B_1"/>
    <property type="match status" value="1"/>
</dbReference>
<evidence type="ECO:0000256" key="5">
    <source>
        <dbReference type="SAM" id="Phobius"/>
    </source>
</evidence>
<dbReference type="Proteomes" id="UP000275772">
    <property type="component" value="Unassembled WGS sequence"/>
</dbReference>
<dbReference type="PROSITE" id="PS00941">
    <property type="entry name" value="CARBOXYLESTERASE_B_2"/>
    <property type="match status" value="1"/>
</dbReference>
<feature type="domain" description="Carboxylesterase type B" evidence="6">
    <location>
        <begin position="136"/>
        <end position="595"/>
    </location>
</feature>
<keyword evidence="5" id="KW-0812">Transmembrane</keyword>
<dbReference type="GO" id="GO:0016787">
    <property type="term" value="F:hydrolase activity"/>
    <property type="evidence" value="ECO:0007669"/>
    <property type="project" value="UniProtKB-KW"/>
</dbReference>
<dbReference type="AlphaFoldDB" id="A0A383UVI7"/>
<accession>A0A383UVI7</accession>
<evidence type="ECO:0000313" key="7">
    <source>
        <dbReference type="EMBL" id="SZF03370.1"/>
    </source>
</evidence>
<organism evidence="7 8">
    <name type="scientific">Blumeria hordei</name>
    <name type="common">Barley powdery mildew</name>
    <name type="synonym">Blumeria graminis f. sp. hordei</name>
    <dbReference type="NCBI Taxonomy" id="2867405"/>
    <lineage>
        <taxon>Eukaryota</taxon>
        <taxon>Fungi</taxon>
        <taxon>Dikarya</taxon>
        <taxon>Ascomycota</taxon>
        <taxon>Pezizomycotina</taxon>
        <taxon>Leotiomycetes</taxon>
        <taxon>Erysiphales</taxon>
        <taxon>Erysiphaceae</taxon>
        <taxon>Blumeria</taxon>
    </lineage>
</organism>
<protein>
    <recommendedName>
        <fullName evidence="3">Carboxylic ester hydrolase</fullName>
        <ecNumber evidence="3">3.1.1.-</ecNumber>
    </recommendedName>
</protein>
<evidence type="ECO:0000256" key="1">
    <source>
        <dbReference type="ARBA" id="ARBA00005964"/>
    </source>
</evidence>
<dbReference type="InterPro" id="IPR019826">
    <property type="entry name" value="Carboxylesterase_B_AS"/>
</dbReference>
<keyword evidence="5" id="KW-0472">Membrane</keyword>
<evidence type="ECO:0000313" key="8">
    <source>
        <dbReference type="Proteomes" id="UP000275772"/>
    </source>
</evidence>
<proteinExistence type="inferred from homology"/>
<dbReference type="PANTHER" id="PTHR11559">
    <property type="entry name" value="CARBOXYLESTERASE"/>
    <property type="match status" value="1"/>
</dbReference>
<evidence type="ECO:0000256" key="4">
    <source>
        <dbReference type="SAM" id="MobiDB-lite"/>
    </source>
</evidence>
<gene>
    <name evidence="7" type="ORF">BLGHR1_14162</name>
</gene>
<feature type="region of interest" description="Disordered" evidence="4">
    <location>
        <begin position="168"/>
        <end position="188"/>
    </location>
</feature>
<dbReference type="Pfam" id="PF00135">
    <property type="entry name" value="COesterase"/>
    <property type="match status" value="1"/>
</dbReference>
<keyword evidence="2 3" id="KW-0378">Hydrolase</keyword>
<sequence length="626" mass="69224">MVGRMLQRPNQEASEVISESLKPATKSDGVKEHGSSRNGEVVTPNCVDTTQCLQQEIEDSPDKGNSPNHRRFCDILSSPKFKNSPRLYWILLAVVLVTMIAVALILGLFLGLSHHLTRAQMLNLTVDLGYSKYVGVDEDGGVTKWLGIRYAAPPIGDLRFRAPTDPISDDKTHHADKQHAPLCHSTPSTALNPNTTEDCLFLDVYAPSSKPGLHPVYVFIQGGGLNILANPNLDGGKLVRAGDFDIVVVTFNYRVGPFGFLASKEIESNGDLNVGLLDQRKVFEWIQKHINKFGGDPDHVTLGGSSAGAGSVALHLTAYSGRDDGLFHAAAAGSPSFGAKQTVEGLQYQYDTLVDRVNCSSSADTLQCLRDLDISILAEHNQVIPVPESEEGYPVFTYSNVIDGNFSVDNTYSLLTDGKFIKVPIIFGDDTNEGTIFTPSAINTTTQMNHFLKNNFPKLDQTQMDRIDEFYPRAQQFSGRGEYWCSAANAYGEMRYTCPGIHINSQFSNYGALENWNFHWDVLENKNALSGLGVTHTADLTSIWGTSVPPEKELIPTIQSYWTSFIRTYNPNTYRLKDAPEWQPFSVDRKLRLHFVTAANVSMEAVDSEQWQRCSWLQGESRALGI</sequence>
<dbReference type="EMBL" id="UNSH01000050">
    <property type="protein sequence ID" value="SZF03370.1"/>
    <property type="molecule type" value="Genomic_DNA"/>
</dbReference>